<feature type="region of interest" description="Disordered" evidence="7">
    <location>
        <begin position="525"/>
        <end position="547"/>
    </location>
</feature>
<accession>A0A0D2FUM2</accession>
<dbReference type="PANTHER" id="PTHR31845">
    <property type="entry name" value="FINGER DOMAIN PROTEIN, PUTATIVE-RELATED"/>
    <property type="match status" value="1"/>
</dbReference>
<dbReference type="GO" id="GO:0000981">
    <property type="term" value="F:DNA-binding transcription factor activity, RNA polymerase II-specific"/>
    <property type="evidence" value="ECO:0007669"/>
    <property type="project" value="InterPro"/>
</dbReference>
<comment type="subcellular location">
    <subcellularLocation>
        <location evidence="1">Nucleus</location>
    </subcellularLocation>
</comment>
<keyword evidence="10" id="KW-1185">Reference proteome</keyword>
<dbReference type="AlphaFoldDB" id="A0A0D2FUM2"/>
<keyword evidence="2" id="KW-0479">Metal-binding</keyword>
<evidence type="ECO:0000313" key="10">
    <source>
        <dbReference type="Proteomes" id="UP000054266"/>
    </source>
</evidence>
<keyword evidence="3" id="KW-0805">Transcription regulation</keyword>
<dbReference type="STRING" id="5601.A0A0D2FUM2"/>
<dbReference type="Proteomes" id="UP000054266">
    <property type="component" value="Unassembled WGS sequence"/>
</dbReference>
<evidence type="ECO:0000313" key="9">
    <source>
        <dbReference type="EMBL" id="KIW70230.1"/>
    </source>
</evidence>
<feature type="domain" description="Zn(2)-C6 fungal-type" evidence="8">
    <location>
        <begin position="18"/>
        <end position="48"/>
    </location>
</feature>
<dbReference type="EMBL" id="KN846957">
    <property type="protein sequence ID" value="KIW70230.1"/>
    <property type="molecule type" value="Genomic_DNA"/>
</dbReference>
<dbReference type="GO" id="GO:0008270">
    <property type="term" value="F:zinc ion binding"/>
    <property type="evidence" value="ECO:0007669"/>
    <property type="project" value="InterPro"/>
</dbReference>
<dbReference type="InterPro" id="IPR051089">
    <property type="entry name" value="prtT"/>
</dbReference>
<dbReference type="Gene3D" id="4.10.240.10">
    <property type="entry name" value="Zn(2)-C6 fungal-type DNA-binding domain"/>
    <property type="match status" value="1"/>
</dbReference>
<keyword evidence="5" id="KW-0804">Transcription</keyword>
<evidence type="ECO:0000256" key="5">
    <source>
        <dbReference type="ARBA" id="ARBA00023163"/>
    </source>
</evidence>
<dbReference type="PANTHER" id="PTHR31845:SF10">
    <property type="entry name" value="ZN(II)2CYS6 TRANSCRIPTION FACTOR (EUROFUNG)"/>
    <property type="match status" value="1"/>
</dbReference>
<dbReference type="InterPro" id="IPR036864">
    <property type="entry name" value="Zn2-C6_fun-type_DNA-bd_sf"/>
</dbReference>
<sequence>MQQATPPSESVGIRAPKACVPCAAAKVRCETDEGQIFCKRCLRLKKTCRAQPPGAQKRKPKPKSDVSRLEQKLDGVAAILAASDTVGLSRPLSGQTPPSIASYIDHFVKSEDEAHLMLDVFRNELTPHFPFVVVSPWVTFSDLRASKPFFLLAVLMITCRHDIPRQGAIAKAMREVISQRLLIKNEQSLDLLQGMLFYLAWYQTHLNLGTQLTNLTHLIMAMTIDLGLNKQTAPRRYAKPQREYFRMDGRGENLAPRTLEERRTFLGCFCLTVAISMTARDFEPIRYTKYAEECCQLISAAAEYPTDVYLVQVVKLLHMGDKINRTFGQQEWDPSSNVSAPIGASVKSLEPELLKLKPSVPLDSLQNVLLLLHYYAVETYLYEIALDEKVDASRYGSFSTTRLGLLFACLQSTKLFFEAFFALPGSVYFDIPYSTWTLVSHMNVVLSKLSLCVVDGWDHDYVSGTLSFHAVLDQLSAKVEEAIQAASRSREDATPGNSLPRSVPLIFVTIETKIREIKAVHDARKTDLSRRSQPGALPTEQAQGPVDDVPILSEDFTMLNSLDFFDFGDDAFWAQNWP</sequence>
<evidence type="ECO:0000256" key="6">
    <source>
        <dbReference type="ARBA" id="ARBA00023242"/>
    </source>
</evidence>
<dbReference type="HOGENOM" id="CLU_006524_7_2_1"/>
<protein>
    <recommendedName>
        <fullName evidence="8">Zn(2)-C6 fungal-type domain-containing protein</fullName>
    </recommendedName>
</protein>
<evidence type="ECO:0000256" key="1">
    <source>
        <dbReference type="ARBA" id="ARBA00004123"/>
    </source>
</evidence>
<dbReference type="PROSITE" id="PS00463">
    <property type="entry name" value="ZN2_CY6_FUNGAL_1"/>
    <property type="match status" value="1"/>
</dbReference>
<dbReference type="GO" id="GO:0000976">
    <property type="term" value="F:transcription cis-regulatory region binding"/>
    <property type="evidence" value="ECO:0007669"/>
    <property type="project" value="TreeGrafter"/>
</dbReference>
<evidence type="ECO:0000256" key="4">
    <source>
        <dbReference type="ARBA" id="ARBA00023125"/>
    </source>
</evidence>
<dbReference type="GO" id="GO:0005634">
    <property type="term" value="C:nucleus"/>
    <property type="evidence" value="ECO:0007669"/>
    <property type="project" value="UniProtKB-SubCell"/>
</dbReference>
<keyword evidence="6" id="KW-0539">Nucleus</keyword>
<dbReference type="CDD" id="cd00067">
    <property type="entry name" value="GAL4"/>
    <property type="match status" value="1"/>
</dbReference>
<dbReference type="GO" id="GO:0006351">
    <property type="term" value="P:DNA-templated transcription"/>
    <property type="evidence" value="ECO:0007669"/>
    <property type="project" value="InterPro"/>
</dbReference>
<gene>
    <name evidence="9" type="ORF">PV04_02521</name>
</gene>
<name>A0A0D2FUM2_9EURO</name>
<evidence type="ECO:0000259" key="8">
    <source>
        <dbReference type="PROSITE" id="PS00463"/>
    </source>
</evidence>
<dbReference type="CDD" id="cd12148">
    <property type="entry name" value="fungal_TF_MHR"/>
    <property type="match status" value="1"/>
</dbReference>
<proteinExistence type="predicted"/>
<evidence type="ECO:0000256" key="3">
    <source>
        <dbReference type="ARBA" id="ARBA00023015"/>
    </source>
</evidence>
<keyword evidence="4" id="KW-0238">DNA-binding</keyword>
<dbReference type="InterPro" id="IPR001138">
    <property type="entry name" value="Zn2Cys6_DnaBD"/>
</dbReference>
<reference evidence="9 10" key="1">
    <citation type="submission" date="2015-01" db="EMBL/GenBank/DDBJ databases">
        <title>The Genome Sequence of Capronia semiimmersa CBS27337.</title>
        <authorList>
            <consortium name="The Broad Institute Genomics Platform"/>
            <person name="Cuomo C."/>
            <person name="de Hoog S."/>
            <person name="Gorbushina A."/>
            <person name="Stielow B."/>
            <person name="Teixiera M."/>
            <person name="Abouelleil A."/>
            <person name="Chapman S.B."/>
            <person name="Priest M."/>
            <person name="Young S.K."/>
            <person name="Wortman J."/>
            <person name="Nusbaum C."/>
            <person name="Birren B."/>
        </authorList>
    </citation>
    <scope>NUCLEOTIDE SEQUENCE [LARGE SCALE GENOMIC DNA]</scope>
    <source>
        <strain evidence="9 10">CBS 27337</strain>
    </source>
</reference>
<dbReference type="InterPro" id="IPR007219">
    <property type="entry name" value="XnlR_reg_dom"/>
</dbReference>
<evidence type="ECO:0000256" key="7">
    <source>
        <dbReference type="SAM" id="MobiDB-lite"/>
    </source>
</evidence>
<evidence type="ECO:0000256" key="2">
    <source>
        <dbReference type="ARBA" id="ARBA00022723"/>
    </source>
</evidence>
<dbReference type="SUPFAM" id="SSF57701">
    <property type="entry name" value="Zn2/Cys6 DNA-binding domain"/>
    <property type="match status" value="1"/>
</dbReference>
<dbReference type="Pfam" id="PF04082">
    <property type="entry name" value="Fungal_trans"/>
    <property type="match status" value="1"/>
</dbReference>
<organism evidence="9 10">
    <name type="scientific">Phialophora macrospora</name>
    <dbReference type="NCBI Taxonomy" id="1851006"/>
    <lineage>
        <taxon>Eukaryota</taxon>
        <taxon>Fungi</taxon>
        <taxon>Dikarya</taxon>
        <taxon>Ascomycota</taxon>
        <taxon>Pezizomycotina</taxon>
        <taxon>Eurotiomycetes</taxon>
        <taxon>Chaetothyriomycetidae</taxon>
        <taxon>Chaetothyriales</taxon>
        <taxon>Herpotrichiellaceae</taxon>
        <taxon>Phialophora</taxon>
    </lineage>
</organism>